<dbReference type="Proteomes" id="UP001272137">
    <property type="component" value="Unassembled WGS sequence"/>
</dbReference>
<evidence type="ECO:0000313" key="2">
    <source>
        <dbReference type="EMBL" id="MDW9251186.1"/>
    </source>
</evidence>
<comment type="caution">
    <text evidence="2">The sequence shown here is derived from an EMBL/GenBank/DDBJ whole genome shotgun (WGS) entry which is preliminary data.</text>
</comment>
<accession>A0AAW9CTW8</accession>
<evidence type="ECO:0000256" key="1">
    <source>
        <dbReference type="SAM" id="MobiDB-lite"/>
    </source>
</evidence>
<feature type="region of interest" description="Disordered" evidence="1">
    <location>
        <begin position="1"/>
        <end position="29"/>
    </location>
</feature>
<dbReference type="AlphaFoldDB" id="A0AAW9CTW8"/>
<gene>
    <name evidence="2" type="ORF">C7S16_5173</name>
</gene>
<evidence type="ECO:0000313" key="3">
    <source>
        <dbReference type="Proteomes" id="UP001272137"/>
    </source>
</evidence>
<name>A0AAW9CTW8_BURTH</name>
<proteinExistence type="predicted"/>
<reference evidence="2" key="1">
    <citation type="submission" date="2018-08" db="EMBL/GenBank/DDBJ databases">
        <title>Identification of Burkholderia cepacia strains that express a Burkholderia pseudomallei-like capsular polysaccharide.</title>
        <authorList>
            <person name="Burtnick M.N."/>
            <person name="Vongsouvath M."/>
            <person name="Newton P."/>
            <person name="Wuthiekanun V."/>
            <person name="Limmathurotsakul D."/>
            <person name="Brett P.J."/>
            <person name="Chantratita N."/>
            <person name="Dance D.A."/>
        </authorList>
    </citation>
    <scope>NUCLEOTIDE SEQUENCE</scope>
    <source>
        <strain evidence="2">SBXCC001</strain>
    </source>
</reference>
<feature type="compositionally biased region" description="Basic and acidic residues" evidence="1">
    <location>
        <begin position="1"/>
        <end position="22"/>
    </location>
</feature>
<sequence>MSGENRHGSGDDAGIHTGEGRRGCGRQGIRNLHVSFVARRRA</sequence>
<protein>
    <submittedName>
        <fullName evidence="2">Uncharacterized protein</fullName>
    </submittedName>
</protein>
<dbReference type="EMBL" id="QXCT01000001">
    <property type="protein sequence ID" value="MDW9251186.1"/>
    <property type="molecule type" value="Genomic_DNA"/>
</dbReference>
<organism evidence="2 3">
    <name type="scientific">Burkholderia thailandensis</name>
    <dbReference type="NCBI Taxonomy" id="57975"/>
    <lineage>
        <taxon>Bacteria</taxon>
        <taxon>Pseudomonadati</taxon>
        <taxon>Pseudomonadota</taxon>
        <taxon>Betaproteobacteria</taxon>
        <taxon>Burkholderiales</taxon>
        <taxon>Burkholderiaceae</taxon>
        <taxon>Burkholderia</taxon>
        <taxon>pseudomallei group</taxon>
    </lineage>
</organism>